<dbReference type="SMART" id="SM00483">
    <property type="entry name" value="POLXc"/>
    <property type="match status" value="1"/>
</dbReference>
<dbReference type="Pfam" id="PF14520">
    <property type="entry name" value="HHH_5"/>
    <property type="match status" value="1"/>
</dbReference>
<evidence type="ECO:0000313" key="3">
    <source>
        <dbReference type="EMBL" id="KAA5533580.1"/>
    </source>
</evidence>
<dbReference type="Proteomes" id="UP000323632">
    <property type="component" value="Unassembled WGS sequence"/>
</dbReference>
<dbReference type="GO" id="GO:0071978">
    <property type="term" value="P:bacterial-type flagellum-dependent swarming motility"/>
    <property type="evidence" value="ECO:0007669"/>
    <property type="project" value="TreeGrafter"/>
</dbReference>
<dbReference type="InterPro" id="IPR050243">
    <property type="entry name" value="PHP_phosphatase"/>
</dbReference>
<keyword evidence="3" id="KW-0269">Exonuclease</keyword>
<dbReference type="PANTHER" id="PTHR36928">
    <property type="entry name" value="PHOSPHATASE YCDX-RELATED"/>
    <property type="match status" value="1"/>
</dbReference>
<accession>A0A5M6CGM2</accession>
<reference evidence="3 4" key="1">
    <citation type="submission" date="2019-09" db="EMBL/GenBank/DDBJ databases">
        <title>Genome sequence and assembly of Taibaiella sp.</title>
        <authorList>
            <person name="Chhetri G."/>
        </authorList>
    </citation>
    <scope>NUCLEOTIDE SEQUENCE [LARGE SCALE GENOMIC DNA]</scope>
    <source>
        <strain evidence="3 4">KVB11</strain>
    </source>
</reference>
<dbReference type="InterPro" id="IPR004013">
    <property type="entry name" value="PHP_dom"/>
</dbReference>
<keyword evidence="3" id="KW-0540">Nuclease</keyword>
<evidence type="ECO:0000313" key="4">
    <source>
        <dbReference type="Proteomes" id="UP000323632"/>
    </source>
</evidence>
<evidence type="ECO:0000259" key="2">
    <source>
        <dbReference type="SMART" id="SM00483"/>
    </source>
</evidence>
<protein>
    <submittedName>
        <fullName evidence="3">DNA polymerase/3'-5' exonuclease PolX</fullName>
    </submittedName>
</protein>
<dbReference type="GO" id="GO:0005829">
    <property type="term" value="C:cytosol"/>
    <property type="evidence" value="ECO:0007669"/>
    <property type="project" value="TreeGrafter"/>
</dbReference>
<dbReference type="PANTHER" id="PTHR36928:SF1">
    <property type="entry name" value="PHOSPHATASE YCDX-RELATED"/>
    <property type="match status" value="1"/>
</dbReference>
<dbReference type="InterPro" id="IPR016195">
    <property type="entry name" value="Pol/histidinol_Pase-like"/>
</dbReference>
<dbReference type="Gene3D" id="3.20.20.140">
    <property type="entry name" value="Metal-dependent hydrolases"/>
    <property type="match status" value="1"/>
</dbReference>
<dbReference type="SUPFAM" id="SSF89550">
    <property type="entry name" value="PHP domain-like"/>
    <property type="match status" value="1"/>
</dbReference>
<dbReference type="InterPro" id="IPR043519">
    <property type="entry name" value="NT_sf"/>
</dbReference>
<gene>
    <name evidence="3" type="ORF">F0919_13655</name>
</gene>
<dbReference type="GO" id="GO:0004527">
    <property type="term" value="F:exonuclease activity"/>
    <property type="evidence" value="ECO:0007669"/>
    <property type="project" value="UniProtKB-KW"/>
</dbReference>
<dbReference type="GO" id="GO:0042578">
    <property type="term" value="F:phosphoric ester hydrolase activity"/>
    <property type="evidence" value="ECO:0007669"/>
    <property type="project" value="TreeGrafter"/>
</dbReference>
<dbReference type="GO" id="GO:0008270">
    <property type="term" value="F:zinc ion binding"/>
    <property type="evidence" value="ECO:0007669"/>
    <property type="project" value="TreeGrafter"/>
</dbReference>
<dbReference type="EMBL" id="VWSH01000003">
    <property type="protein sequence ID" value="KAA5533580.1"/>
    <property type="molecule type" value="Genomic_DNA"/>
</dbReference>
<dbReference type="AlphaFoldDB" id="A0A5M6CGM2"/>
<dbReference type="Pfam" id="PF02811">
    <property type="entry name" value="PHP"/>
    <property type="match status" value="1"/>
</dbReference>
<organism evidence="3 4">
    <name type="scientific">Taibaiella lutea</name>
    <dbReference type="NCBI Taxonomy" id="2608001"/>
    <lineage>
        <taxon>Bacteria</taxon>
        <taxon>Pseudomonadati</taxon>
        <taxon>Bacteroidota</taxon>
        <taxon>Chitinophagia</taxon>
        <taxon>Chitinophagales</taxon>
        <taxon>Chitinophagaceae</taxon>
        <taxon>Taibaiella</taxon>
    </lineage>
</organism>
<dbReference type="Gene3D" id="1.10.150.20">
    <property type="entry name" value="5' to 3' exonuclease, C-terminal subdomain"/>
    <property type="match status" value="1"/>
</dbReference>
<dbReference type="InterPro" id="IPR027421">
    <property type="entry name" value="DNA_pol_lamdba_lyase_dom_sf"/>
</dbReference>
<dbReference type="GO" id="GO:0003887">
    <property type="term" value="F:DNA-directed DNA polymerase activity"/>
    <property type="evidence" value="ECO:0007669"/>
    <property type="project" value="InterPro"/>
</dbReference>
<feature type="domain" description="Polymerase/histidinol phosphatase N-terminal" evidence="1">
    <location>
        <begin position="318"/>
        <end position="397"/>
    </location>
</feature>
<dbReference type="SMART" id="SM00481">
    <property type="entry name" value="POLIIIAc"/>
    <property type="match status" value="1"/>
</dbReference>
<dbReference type="InterPro" id="IPR003141">
    <property type="entry name" value="Pol/His_phosphatase_N"/>
</dbReference>
<feature type="domain" description="DNA-directed DNA polymerase X" evidence="2">
    <location>
        <begin position="1"/>
        <end position="294"/>
    </location>
</feature>
<comment type="caution">
    <text evidence="3">The sequence shown here is derived from an EMBL/GenBank/DDBJ whole genome shotgun (WGS) entry which is preliminary data.</text>
</comment>
<dbReference type="GO" id="GO:0003677">
    <property type="term" value="F:DNA binding"/>
    <property type="evidence" value="ECO:0007669"/>
    <property type="project" value="InterPro"/>
</dbReference>
<dbReference type="RefSeq" id="WP_150033327.1">
    <property type="nucleotide sequence ID" value="NZ_VWSH01000003.1"/>
</dbReference>
<dbReference type="SUPFAM" id="SSF47802">
    <property type="entry name" value="DNA polymerase beta, N-terminal domain-like"/>
    <property type="match status" value="1"/>
</dbReference>
<dbReference type="InterPro" id="IPR047967">
    <property type="entry name" value="PolX_PHP"/>
</dbReference>
<keyword evidence="4" id="KW-1185">Reference proteome</keyword>
<dbReference type="InterPro" id="IPR022311">
    <property type="entry name" value="PolX-like"/>
</dbReference>
<dbReference type="SUPFAM" id="SSF81301">
    <property type="entry name" value="Nucleotidyltransferase"/>
    <property type="match status" value="1"/>
</dbReference>
<proteinExistence type="predicted"/>
<keyword evidence="3" id="KW-0378">Hydrolase</keyword>
<name>A0A5M6CGM2_9BACT</name>
<dbReference type="Gene3D" id="1.10.150.110">
    <property type="entry name" value="DNA polymerase beta, N-terminal domain-like"/>
    <property type="match status" value="1"/>
</dbReference>
<dbReference type="CDD" id="cd07436">
    <property type="entry name" value="PHP_PolX"/>
    <property type="match status" value="1"/>
</dbReference>
<sequence>MSNQIIADIFDLLAKLMEIHGENSFKVKTYSIAAFRLEKIADQVALMTPEQMSTIPNIGAAVVQKIQEILETGGLAVLQEYLEKTPPGVVEMLSIKGIGPKKIALLWKELGAESIGELEYACNENRLVALKGFGAKTQESILKSIAFIRSNQGFCLWSEAETFATQIWKKLRTVYPDNQTDYTGDYRRQMPTMSSIDFITDLSIEQLKAQLGRIPEVSFTEEATQLSVHIPNAPLVLFQLCNAEEFLLHQFYSSASPAFLEAFDNKFKVPEIIRDEAEIFTQNKLQYIPPYLRETTSILEKAATQELPMLIQPGDIKGIIHNHSTYSDGIHTLEQMANATRDKGYEYLVISDHSKTASYAGGLQVEKVMAQHEEIEKLNQKMAPFKIFKSIESDILGDGSLDYEPEVLATFDLVVASVHSNLKMTEEKAMQRLLTAIQNQYTTILGHPTGRLLLSREGYPVDYKLLIDACVAHNVVIEINAHPRRLDLDWSWLSYAMEQGAMVSIDPDAHSMDGIDLVKYGVLASQKGGLTKERNLSSMGLAEFERFLAERKK</sequence>
<dbReference type="InterPro" id="IPR002054">
    <property type="entry name" value="DNA-dir_DNA_pol_X"/>
</dbReference>
<dbReference type="PIRSF" id="PIRSF005047">
    <property type="entry name" value="UCP005047_YshC"/>
    <property type="match status" value="1"/>
</dbReference>
<dbReference type="InterPro" id="IPR010996">
    <property type="entry name" value="HHH_MUS81"/>
</dbReference>
<dbReference type="Pfam" id="PF14716">
    <property type="entry name" value="HHH_8"/>
    <property type="match status" value="1"/>
</dbReference>
<evidence type="ECO:0000259" key="1">
    <source>
        <dbReference type="SMART" id="SM00481"/>
    </source>
</evidence>